<dbReference type="InterPro" id="IPR002640">
    <property type="entry name" value="Arylesterase"/>
</dbReference>
<dbReference type="EMBL" id="KI912110">
    <property type="protein sequence ID" value="ETS84416.1"/>
    <property type="molecule type" value="Genomic_DNA"/>
</dbReference>
<evidence type="ECO:0000256" key="3">
    <source>
        <dbReference type="ARBA" id="ARBA00023157"/>
    </source>
</evidence>
<dbReference type="InterPro" id="IPR011042">
    <property type="entry name" value="6-blade_b-propeller_TolB-like"/>
</dbReference>
<evidence type="ECO:0000256" key="7">
    <source>
        <dbReference type="PIRSR" id="PIRSR602640-4"/>
    </source>
</evidence>
<keyword evidence="10" id="KW-1185">Reference proteome</keyword>
<dbReference type="PANTHER" id="PTHR11799">
    <property type="entry name" value="PARAOXONASE"/>
    <property type="match status" value="1"/>
</dbReference>
<accession>W3XGS0</accession>
<evidence type="ECO:0000256" key="4">
    <source>
        <dbReference type="ARBA" id="ARBA00023180"/>
    </source>
</evidence>
<dbReference type="Proteomes" id="UP000030651">
    <property type="component" value="Unassembled WGS sequence"/>
</dbReference>
<feature type="binding site" evidence="6">
    <location>
        <position position="181"/>
    </location>
    <ligand>
        <name>Ca(2+)</name>
        <dbReference type="ChEBI" id="CHEBI:29108"/>
        <label>1</label>
        <note>catalytic</note>
    </ligand>
</feature>
<dbReference type="GO" id="GO:0004064">
    <property type="term" value="F:arylesterase activity"/>
    <property type="evidence" value="ECO:0007669"/>
    <property type="project" value="InterPro"/>
</dbReference>
<feature type="glycosylation site" description="N-linked (GlcNAc...) asparagine" evidence="7">
    <location>
        <position position="295"/>
    </location>
</feature>
<keyword evidence="8" id="KW-0732">Signal</keyword>
<feature type="binding site" evidence="6">
    <location>
        <position position="131"/>
    </location>
    <ligand>
        <name>Ca(2+)</name>
        <dbReference type="ChEBI" id="CHEBI:29108"/>
        <label>1</label>
        <note>catalytic</note>
    </ligand>
</feature>
<feature type="binding site" evidence="6">
    <location>
        <position position="294"/>
    </location>
    <ligand>
        <name>Ca(2+)</name>
        <dbReference type="ChEBI" id="CHEBI:29108"/>
        <label>1</label>
        <note>catalytic</note>
    </ligand>
</feature>
<reference evidence="10" key="1">
    <citation type="journal article" date="2015" name="BMC Genomics">
        <title>Genomic and transcriptomic analysis of the endophytic fungus Pestalotiopsis fici reveals its lifestyle and high potential for synthesis of natural products.</title>
        <authorList>
            <person name="Wang X."/>
            <person name="Zhang X."/>
            <person name="Liu L."/>
            <person name="Xiang M."/>
            <person name="Wang W."/>
            <person name="Sun X."/>
            <person name="Che Y."/>
            <person name="Guo L."/>
            <person name="Liu G."/>
            <person name="Guo L."/>
            <person name="Wang C."/>
            <person name="Yin W.B."/>
            <person name="Stadler M."/>
            <person name="Zhang X."/>
            <person name="Liu X."/>
        </authorList>
    </citation>
    <scope>NUCLEOTIDE SEQUENCE [LARGE SCALE GENOMIC DNA]</scope>
    <source>
        <strain evidence="10">W106-1 / CGMCC3.15140</strain>
    </source>
</reference>
<dbReference type="RefSeq" id="XP_007829213.1">
    <property type="nucleotide sequence ID" value="XM_007831022.1"/>
</dbReference>
<keyword evidence="6" id="KW-0479">Metal-binding</keyword>
<dbReference type="OMA" id="NDHYITK"/>
<dbReference type="PANTHER" id="PTHR11799:SF30">
    <property type="entry name" value="SERUM PARAOXONASE_ARYLESTERASE 2"/>
    <property type="match status" value="1"/>
</dbReference>
<keyword evidence="4 7" id="KW-0325">Glycoprotein</keyword>
<comment type="PTM">
    <text evidence="7">Glycosylated.</text>
</comment>
<keyword evidence="3" id="KW-1015">Disulfide bond</keyword>
<protein>
    <recommendedName>
        <fullName evidence="11">SMP-30/Gluconolactonase/LRE-like region domain-containing protein</fullName>
    </recommendedName>
</protein>
<evidence type="ECO:0000256" key="8">
    <source>
        <dbReference type="SAM" id="SignalP"/>
    </source>
</evidence>
<dbReference type="InterPro" id="IPR051288">
    <property type="entry name" value="Serum_paraoxonase/arylesterase"/>
</dbReference>
<feature type="binding site" evidence="6">
    <location>
        <position position="60"/>
    </location>
    <ligand>
        <name>Ca(2+)</name>
        <dbReference type="ChEBI" id="CHEBI:29108"/>
        <label>1</label>
        <note>catalytic</note>
    </ligand>
</feature>
<dbReference type="eggNOG" id="ENOG502S58R">
    <property type="taxonomic scope" value="Eukaryota"/>
</dbReference>
<feature type="binding site" evidence="6">
    <location>
        <position position="295"/>
    </location>
    <ligand>
        <name>Ca(2+)</name>
        <dbReference type="ChEBI" id="CHEBI:29108"/>
        <label>1</label>
        <note>catalytic</note>
    </ligand>
</feature>
<comment type="cofactor">
    <cofactor evidence="6">
        <name>Ca(2+)</name>
        <dbReference type="ChEBI" id="CHEBI:29108"/>
    </cofactor>
    <text evidence="6">Binds 2 calcium ions per subunit.</text>
</comment>
<evidence type="ECO:0000256" key="1">
    <source>
        <dbReference type="ARBA" id="ARBA00008595"/>
    </source>
</evidence>
<dbReference type="Gene3D" id="2.120.10.30">
    <property type="entry name" value="TolB, C-terminal domain"/>
    <property type="match status" value="1"/>
</dbReference>
<proteinExistence type="inferred from homology"/>
<dbReference type="OrthoDB" id="5307922at2759"/>
<dbReference type="GeneID" id="19267454"/>
<evidence type="ECO:0000256" key="5">
    <source>
        <dbReference type="PIRSR" id="PIRSR602640-1"/>
    </source>
</evidence>
<evidence type="ECO:0000256" key="2">
    <source>
        <dbReference type="ARBA" id="ARBA00022801"/>
    </source>
</evidence>
<dbReference type="InParanoid" id="W3XGS0"/>
<comment type="similarity">
    <text evidence="1">Belongs to the paraoxonase family.</text>
</comment>
<dbReference type="GO" id="GO:0046872">
    <property type="term" value="F:metal ion binding"/>
    <property type="evidence" value="ECO:0007669"/>
    <property type="project" value="UniProtKB-KW"/>
</dbReference>
<dbReference type="Pfam" id="PF01731">
    <property type="entry name" value="Arylesterase"/>
    <property type="match status" value="1"/>
</dbReference>
<feature type="chain" id="PRO_5004836133" description="SMP-30/Gluconolactonase/LRE-like region domain-containing protein" evidence="8">
    <location>
        <begin position="25"/>
        <end position="399"/>
    </location>
</feature>
<feature type="active site" description="Proton acceptor" evidence="5">
    <location>
        <position position="129"/>
    </location>
</feature>
<organism evidence="9 10">
    <name type="scientific">Pestalotiopsis fici (strain W106-1 / CGMCC3.15140)</name>
    <dbReference type="NCBI Taxonomy" id="1229662"/>
    <lineage>
        <taxon>Eukaryota</taxon>
        <taxon>Fungi</taxon>
        <taxon>Dikarya</taxon>
        <taxon>Ascomycota</taxon>
        <taxon>Pezizomycotina</taxon>
        <taxon>Sordariomycetes</taxon>
        <taxon>Xylariomycetidae</taxon>
        <taxon>Amphisphaeriales</taxon>
        <taxon>Sporocadaceae</taxon>
        <taxon>Pestalotiopsis</taxon>
    </lineage>
</organism>
<dbReference type="HOGENOM" id="CLU_035172_1_0_1"/>
<evidence type="ECO:0000313" key="10">
    <source>
        <dbReference type="Proteomes" id="UP000030651"/>
    </source>
</evidence>
<feature type="binding site" evidence="6">
    <location>
        <position position="244"/>
    </location>
    <ligand>
        <name>Ca(2+)</name>
        <dbReference type="ChEBI" id="CHEBI:29108"/>
        <label>1</label>
        <note>catalytic</note>
    </ligand>
</feature>
<sequence>MAPYRTALTIVVLALLAPFLYDRSQVLVGFYKNNPIRLSKVNALGQQDIKFADKIRSCEDAIIIESAGVAILPCDAGRERWNTVMGFFVPGPVPRGELYLYDYKNAAAPDSESLKRLEVIDYAPGDDYHSLGVAFDEPTSTLFVANHRHDGPRVDLFKLDLAALKATHIRSVAHPLIHGPNAITLRNSNEFFVTNDHHFTWAQSRFLTQAETYLALPLGTVVHVDISDPDTTKATVVARVPFANGIELVNKTTVAVASSSKAQVNLYSIVDGEQSGSAPALTYSSAIKLPYHVDNLSLTSDGRLLMAGHPHLPSLTKYAASRWICNDATELAKADGTMKEYCATGQAASGASEWTEAGGLRHLYIDTEYPTSASVNYDPDRKVGIITGLYAKGILVWRD</sequence>
<dbReference type="KEGG" id="pfy:PFICI_02441"/>
<dbReference type="AlphaFoldDB" id="W3XGS0"/>
<evidence type="ECO:0008006" key="11">
    <source>
        <dbReference type="Google" id="ProtNLM"/>
    </source>
</evidence>
<evidence type="ECO:0000313" key="9">
    <source>
        <dbReference type="EMBL" id="ETS84416.1"/>
    </source>
</evidence>
<dbReference type="SUPFAM" id="SSF63829">
    <property type="entry name" value="Calcium-dependent phosphotriesterase"/>
    <property type="match status" value="1"/>
</dbReference>
<feature type="signal peptide" evidence="8">
    <location>
        <begin position="1"/>
        <end position="24"/>
    </location>
</feature>
<keyword evidence="2" id="KW-0378">Hydrolase</keyword>
<gene>
    <name evidence="9" type="ORF">PFICI_02441</name>
</gene>
<evidence type="ECO:0000256" key="6">
    <source>
        <dbReference type="PIRSR" id="PIRSR602640-2"/>
    </source>
</evidence>
<name>W3XGS0_PESFW</name>
<keyword evidence="6" id="KW-0106">Calcium</keyword>